<dbReference type="Pfam" id="PF07494">
    <property type="entry name" value="Reg_prop"/>
    <property type="match status" value="6"/>
</dbReference>
<dbReference type="PANTHER" id="PTHR43547:SF2">
    <property type="entry name" value="HYBRID SIGNAL TRANSDUCTION HISTIDINE KINASE C"/>
    <property type="match status" value="1"/>
</dbReference>
<dbReference type="Gene3D" id="2.130.10.10">
    <property type="entry name" value="YVTN repeat-like/Quinoprotein amine dehydrogenase"/>
    <property type="match status" value="4"/>
</dbReference>
<name>I0W7S2_9FLAO</name>
<reference evidence="2 3" key="1">
    <citation type="journal article" date="2012" name="J. Bacteriol.">
        <title>Genome Sequence of the Halotolerant Bacterium Imtechella halotolerans K1T.</title>
        <authorList>
            <person name="Kumar S."/>
            <person name="Vikram S."/>
            <person name="Subramanian S."/>
            <person name="Raghava G.P."/>
            <person name="Pinnaka A.K."/>
        </authorList>
    </citation>
    <scope>NUCLEOTIDE SEQUENCE [LARGE SCALE GENOMIC DNA]</scope>
    <source>
        <strain evidence="2 3">K1</strain>
    </source>
</reference>
<dbReference type="AlphaFoldDB" id="I0W7S2"/>
<evidence type="ECO:0000313" key="3">
    <source>
        <dbReference type="Proteomes" id="UP000005938"/>
    </source>
</evidence>
<protein>
    <submittedName>
        <fullName evidence="2">Two component regulator propeller domain-containing protein</fullName>
    </submittedName>
</protein>
<gene>
    <name evidence="2" type="ORF">W5A_13061</name>
</gene>
<dbReference type="RefSeq" id="WP_008241382.1">
    <property type="nucleotide sequence ID" value="NZ_AJJU01000037.1"/>
</dbReference>
<dbReference type="STRING" id="946077.W5A_13061"/>
<keyword evidence="1" id="KW-0597">Phosphoprotein</keyword>
<dbReference type="Proteomes" id="UP000005938">
    <property type="component" value="Unassembled WGS sequence"/>
</dbReference>
<dbReference type="GO" id="GO:0000155">
    <property type="term" value="F:phosphorelay sensor kinase activity"/>
    <property type="evidence" value="ECO:0007669"/>
    <property type="project" value="TreeGrafter"/>
</dbReference>
<proteinExistence type="predicted"/>
<dbReference type="eggNOG" id="COG3292">
    <property type="taxonomic scope" value="Bacteria"/>
</dbReference>
<comment type="caution">
    <text evidence="2">The sequence shown here is derived from an EMBL/GenBank/DDBJ whole genome shotgun (WGS) entry which is preliminary data.</text>
</comment>
<keyword evidence="3" id="KW-1185">Reference proteome</keyword>
<dbReference type="EMBL" id="AJJU01000037">
    <property type="protein sequence ID" value="EID72438.1"/>
    <property type="molecule type" value="Genomic_DNA"/>
</dbReference>
<dbReference type="PANTHER" id="PTHR43547">
    <property type="entry name" value="TWO-COMPONENT HISTIDINE KINASE"/>
    <property type="match status" value="1"/>
</dbReference>
<evidence type="ECO:0000256" key="1">
    <source>
        <dbReference type="ARBA" id="ARBA00022553"/>
    </source>
</evidence>
<accession>I0W7S2</accession>
<organism evidence="2 3">
    <name type="scientific">Imtechella halotolerans K1</name>
    <dbReference type="NCBI Taxonomy" id="946077"/>
    <lineage>
        <taxon>Bacteria</taxon>
        <taxon>Pseudomonadati</taxon>
        <taxon>Bacteroidota</taxon>
        <taxon>Flavobacteriia</taxon>
        <taxon>Flavobacteriales</taxon>
        <taxon>Flavobacteriaceae</taxon>
        <taxon>Imtechella</taxon>
    </lineage>
</organism>
<dbReference type="InterPro" id="IPR011110">
    <property type="entry name" value="Reg_prop"/>
</dbReference>
<sequence>MTNLNSKIVFITGKILIVFLSFQILSCKGKVKETSVPVIKEKGNITQPIILNQNTTFPQIHTNLNGMVREFVRTMYQDRHGNYWFGTNGDGIIRYDTKTLEKITIEGVSPHFRVLEIVEDQKGNLWFGTSEGLLKYDNKGFKMYSKTDGLQNEEIWGLAIDKSGLIWIGSIGGVSQFNGEDFIPFALPDSKVENPKPMLSDKLVFKIVEDKNGTMWFATDGNGIFTYNNGKFTHLTTNNGLSDNNIADILEDKQGNVWIGSFYGGISRFDGKTFNHFTKNGIIEGKEAYNLYQDSKGNIWFSAEGHGVYRYDGVNFTQYQKENGLTSNVVQTIFEDHKNQLWFGTWQGLCIFDGEKFVDAKLKEPWTN</sequence>
<dbReference type="InterPro" id="IPR015943">
    <property type="entry name" value="WD40/YVTN_repeat-like_dom_sf"/>
</dbReference>
<evidence type="ECO:0000313" key="2">
    <source>
        <dbReference type="EMBL" id="EID72438.1"/>
    </source>
</evidence>
<dbReference type="OrthoDB" id="799853at2"/>
<dbReference type="SUPFAM" id="SSF63829">
    <property type="entry name" value="Calcium-dependent phosphotriesterase"/>
    <property type="match status" value="1"/>
</dbReference>